<dbReference type="Gene3D" id="1.10.510.10">
    <property type="entry name" value="Transferase(Phosphotransferase) domain 1"/>
    <property type="match status" value="1"/>
</dbReference>
<dbReference type="InterPro" id="IPR017441">
    <property type="entry name" value="Protein_kinase_ATP_BS"/>
</dbReference>
<keyword evidence="4" id="KW-0547">Nucleotide-binding</keyword>
<organism evidence="7 8">
    <name type="scientific">Halomicronema hongdechloris C2206</name>
    <dbReference type="NCBI Taxonomy" id="1641165"/>
    <lineage>
        <taxon>Bacteria</taxon>
        <taxon>Bacillati</taxon>
        <taxon>Cyanobacteriota</taxon>
        <taxon>Cyanophyceae</taxon>
        <taxon>Nodosilineales</taxon>
        <taxon>Nodosilineaceae</taxon>
        <taxon>Halomicronema</taxon>
    </lineage>
</organism>
<dbReference type="RefSeq" id="WP_080813862.1">
    <property type="nucleotide sequence ID" value="NZ_CP021983.2"/>
</dbReference>
<evidence type="ECO:0000313" key="8">
    <source>
        <dbReference type="Proteomes" id="UP000191901"/>
    </source>
</evidence>
<feature type="repeat" description="WD" evidence="3">
    <location>
        <begin position="440"/>
        <end position="463"/>
    </location>
</feature>
<feature type="repeat" description="WD" evidence="3">
    <location>
        <begin position="594"/>
        <end position="632"/>
    </location>
</feature>
<dbReference type="PANTHER" id="PTHR19879">
    <property type="entry name" value="TRANSCRIPTION INITIATION FACTOR TFIID"/>
    <property type="match status" value="1"/>
</dbReference>
<proteinExistence type="predicted"/>
<dbReference type="SUPFAM" id="SSF56112">
    <property type="entry name" value="Protein kinase-like (PK-like)"/>
    <property type="match status" value="1"/>
</dbReference>
<dbReference type="PANTHER" id="PTHR19879:SF9">
    <property type="entry name" value="TRANSCRIPTION INITIATION FACTOR TFIID SUBUNIT 5"/>
    <property type="match status" value="1"/>
</dbReference>
<dbReference type="InterPro" id="IPR001680">
    <property type="entry name" value="WD40_rpt"/>
</dbReference>
<dbReference type="InterPro" id="IPR036322">
    <property type="entry name" value="WD40_repeat_dom_sf"/>
</dbReference>
<dbReference type="InterPro" id="IPR000719">
    <property type="entry name" value="Prot_kinase_dom"/>
</dbReference>
<keyword evidence="2" id="KW-0677">Repeat</keyword>
<evidence type="ECO:0000256" key="5">
    <source>
        <dbReference type="SAM" id="MobiDB-lite"/>
    </source>
</evidence>
<evidence type="ECO:0000256" key="3">
    <source>
        <dbReference type="PROSITE-ProRule" id="PRU00221"/>
    </source>
</evidence>
<name>A0A1Z3HSC6_9CYAN</name>
<feature type="repeat" description="WD" evidence="3">
    <location>
        <begin position="388"/>
        <end position="429"/>
    </location>
</feature>
<reference evidence="7 8" key="1">
    <citation type="journal article" date="2016" name="Biochim. Biophys. Acta">
        <title>Characterization of red-shifted phycobilisomes isolated from the chlorophyll f-containing cyanobacterium Halomicronema hongdechloris.</title>
        <authorList>
            <person name="Li Y."/>
            <person name="Lin Y."/>
            <person name="Garvey C.J."/>
            <person name="Birch D."/>
            <person name="Corkery R.W."/>
            <person name="Loughlin P.C."/>
            <person name="Scheer H."/>
            <person name="Willows R.D."/>
            <person name="Chen M."/>
        </authorList>
    </citation>
    <scope>NUCLEOTIDE SEQUENCE [LARGE SCALE GENOMIC DNA]</scope>
    <source>
        <strain evidence="7 8">C2206</strain>
    </source>
</reference>
<dbReference type="Gene3D" id="3.30.200.20">
    <property type="entry name" value="Phosphorylase Kinase, domain 1"/>
    <property type="match status" value="1"/>
</dbReference>
<sequence length="632" mass="69186">MTTLCLNIHCPQPQNPETGRFCRACGHPLELGDRYRPIECIGQGGFGRTLLALDQAQTPPQHCVIKQLLPASGGVDVRVLAGPPPDLSRRFRHEVAQLQQLGQHPQIPALLDFFDLATGQFLVQDYIEGRHLDQVLAQAGAFRERQVRRLLADILPVLQHIHQHQIIHRDIKPTNLIAPRSGGPIVLVDFGASKYASDAAQGERTGTVIGSAAYVAPEQALGKAVFASDLYSLGVTCIHLLTGLHPFELYSVSEGRWHWRTYVQSPVSLKLARILDRMLARGLRERYATAAAVLADLDRSPQPSLPGQRQSSTSVQVSGSQPSGRDVVSLAVSCRTLTVPSGVVINTLAVSPQQRLMVTGAANQTVQLWDLDQGESWYRFGKRLGPFGEGHRDAVTAVLFHPDGNSVFSGSQDGVIKWWDLASGDLIETLPQIDWGPMVLTITPDGRWLISAAGEGKIHLWDLVAHRQGATLTHHRDRVNALTLAAQDQLISSGEDGTIRLWQLPQGWLLRTLTVDQAVTSLAANANRRVLFSGNHTGQLQTWQLQTWVPQLLGEHRDTVTTLSLSPNGHWLASGSGDGTLFVWAAATKQRVATLRHDWAVRAAVFAPDNRTLISSSADETVRIWCLPAESP</sequence>
<feature type="compositionally biased region" description="Low complexity" evidence="5">
    <location>
        <begin position="307"/>
        <end position="324"/>
    </location>
</feature>
<dbReference type="PROSITE" id="PS50082">
    <property type="entry name" value="WD_REPEATS_2"/>
    <property type="match status" value="6"/>
</dbReference>
<dbReference type="SUPFAM" id="SSF50978">
    <property type="entry name" value="WD40 repeat-like"/>
    <property type="match status" value="1"/>
</dbReference>
<dbReference type="Pfam" id="PF00400">
    <property type="entry name" value="WD40"/>
    <property type="match status" value="6"/>
</dbReference>
<feature type="repeat" description="WD" evidence="3">
    <location>
        <begin position="553"/>
        <end position="594"/>
    </location>
</feature>
<dbReference type="CDD" id="cd14014">
    <property type="entry name" value="STKc_PknB_like"/>
    <property type="match status" value="1"/>
</dbReference>
<dbReference type="STRING" id="1641165.XM38_25675"/>
<dbReference type="PROSITE" id="PS50011">
    <property type="entry name" value="PROTEIN_KINASE_DOM"/>
    <property type="match status" value="1"/>
</dbReference>
<dbReference type="SMART" id="SM00320">
    <property type="entry name" value="WD40"/>
    <property type="match status" value="7"/>
</dbReference>
<dbReference type="InterPro" id="IPR020472">
    <property type="entry name" value="WD40_PAC1"/>
</dbReference>
<keyword evidence="7" id="KW-0418">Kinase</keyword>
<dbReference type="InterPro" id="IPR019775">
    <property type="entry name" value="WD40_repeat_CS"/>
</dbReference>
<evidence type="ECO:0000256" key="4">
    <source>
        <dbReference type="PROSITE-ProRule" id="PRU10141"/>
    </source>
</evidence>
<dbReference type="PROSITE" id="PS00107">
    <property type="entry name" value="PROTEIN_KINASE_ATP"/>
    <property type="match status" value="1"/>
</dbReference>
<protein>
    <submittedName>
        <fullName evidence="7">Protein kinase and WD40 domains</fullName>
    </submittedName>
</protein>
<dbReference type="PROSITE" id="PS50294">
    <property type="entry name" value="WD_REPEATS_REGION"/>
    <property type="match status" value="4"/>
</dbReference>
<dbReference type="AlphaFoldDB" id="A0A1Z3HSC6"/>
<dbReference type="OrthoDB" id="494465at2"/>
<evidence type="ECO:0000256" key="2">
    <source>
        <dbReference type="ARBA" id="ARBA00022737"/>
    </source>
</evidence>
<evidence type="ECO:0000256" key="1">
    <source>
        <dbReference type="ARBA" id="ARBA00022574"/>
    </source>
</evidence>
<dbReference type="CDD" id="cd00200">
    <property type="entry name" value="WD40"/>
    <property type="match status" value="1"/>
</dbReference>
<keyword evidence="1 3" id="KW-0853">WD repeat</keyword>
<dbReference type="InterPro" id="IPR011009">
    <property type="entry name" value="Kinase-like_dom_sf"/>
</dbReference>
<feature type="repeat" description="WD" evidence="3">
    <location>
        <begin position="345"/>
        <end position="379"/>
    </location>
</feature>
<feature type="region of interest" description="Disordered" evidence="5">
    <location>
        <begin position="299"/>
        <end position="324"/>
    </location>
</feature>
<dbReference type="EMBL" id="CP021983">
    <property type="protein sequence ID" value="ASC73213.1"/>
    <property type="molecule type" value="Genomic_DNA"/>
</dbReference>
<accession>A0A1Z3HSC6</accession>
<evidence type="ECO:0000313" key="7">
    <source>
        <dbReference type="EMBL" id="ASC73213.1"/>
    </source>
</evidence>
<dbReference type="GO" id="GO:0005524">
    <property type="term" value="F:ATP binding"/>
    <property type="evidence" value="ECO:0007669"/>
    <property type="project" value="UniProtKB-UniRule"/>
</dbReference>
<feature type="repeat" description="WD" evidence="3">
    <location>
        <begin position="472"/>
        <end position="512"/>
    </location>
</feature>
<dbReference type="KEGG" id="hhg:XM38_041750"/>
<evidence type="ECO:0000259" key="6">
    <source>
        <dbReference type="PROSITE" id="PS50011"/>
    </source>
</evidence>
<dbReference type="SMART" id="SM00220">
    <property type="entry name" value="S_TKc"/>
    <property type="match status" value="1"/>
</dbReference>
<feature type="binding site" evidence="4">
    <location>
        <position position="66"/>
    </location>
    <ligand>
        <name>ATP</name>
        <dbReference type="ChEBI" id="CHEBI:30616"/>
    </ligand>
</feature>
<dbReference type="InterPro" id="IPR015943">
    <property type="entry name" value="WD40/YVTN_repeat-like_dom_sf"/>
</dbReference>
<dbReference type="NCBIfam" id="NF045510">
    <property type="entry name" value="4Cys_prefix_kin"/>
    <property type="match status" value="1"/>
</dbReference>
<dbReference type="PRINTS" id="PR00320">
    <property type="entry name" value="GPROTEINBRPT"/>
</dbReference>
<keyword evidence="8" id="KW-1185">Reference proteome</keyword>
<keyword evidence="4" id="KW-0067">ATP-binding</keyword>
<gene>
    <name evidence="7" type="ORF">XM38_041750</name>
</gene>
<dbReference type="Pfam" id="PF00069">
    <property type="entry name" value="Pkinase"/>
    <property type="match status" value="1"/>
</dbReference>
<keyword evidence="7" id="KW-0808">Transferase</keyword>
<dbReference type="PROSITE" id="PS00678">
    <property type="entry name" value="WD_REPEATS_1"/>
    <property type="match status" value="1"/>
</dbReference>
<dbReference type="GO" id="GO:0004672">
    <property type="term" value="F:protein kinase activity"/>
    <property type="evidence" value="ECO:0007669"/>
    <property type="project" value="InterPro"/>
</dbReference>
<dbReference type="Gene3D" id="2.130.10.10">
    <property type="entry name" value="YVTN repeat-like/Quinoprotein amine dehydrogenase"/>
    <property type="match status" value="3"/>
</dbReference>
<feature type="domain" description="Protein kinase" evidence="6">
    <location>
        <begin position="35"/>
        <end position="305"/>
    </location>
</feature>
<dbReference type="Proteomes" id="UP000191901">
    <property type="component" value="Chromosome"/>
</dbReference>